<evidence type="ECO:0000256" key="1">
    <source>
        <dbReference type="ARBA" id="ARBA00022729"/>
    </source>
</evidence>
<dbReference type="Pfam" id="PF04355">
    <property type="entry name" value="BamE"/>
    <property type="match status" value="1"/>
</dbReference>
<feature type="domain" description="Outer membrane protein assembly factor BamE" evidence="3">
    <location>
        <begin position="40"/>
        <end position="115"/>
    </location>
</feature>
<evidence type="ECO:0000313" key="5">
    <source>
        <dbReference type="Proteomes" id="UP000199328"/>
    </source>
</evidence>
<gene>
    <name evidence="4" type="ORF">SAMN05216257_102511</name>
</gene>
<dbReference type="InterPro" id="IPR037873">
    <property type="entry name" value="BamE-like"/>
</dbReference>
<sequence length="161" mass="17507">MERITDMEGGRFRARAARAAVIGALIALVAACAPIVTRHGYVPTDEDLQDIVVGVDTRESVASAVGRPSAAGILSDSGWYYVESRFETRGWREPREVDRQVVAISFDDSGVVTNIERFGLERGRVVVLSRRVTDSNVKGIGFLQQLMGNIGRVTADQLVGD</sequence>
<dbReference type="PROSITE" id="PS51257">
    <property type="entry name" value="PROKAR_LIPOPROTEIN"/>
    <property type="match status" value="1"/>
</dbReference>
<keyword evidence="2" id="KW-0472">Membrane</keyword>
<keyword evidence="1" id="KW-0732">Signal</keyword>
<dbReference type="STRING" id="990712.SAMN05216257_102511"/>
<dbReference type="GO" id="GO:0019867">
    <property type="term" value="C:outer membrane"/>
    <property type="evidence" value="ECO:0007669"/>
    <property type="project" value="InterPro"/>
</dbReference>
<evidence type="ECO:0000256" key="2">
    <source>
        <dbReference type="ARBA" id="ARBA00023136"/>
    </source>
</evidence>
<dbReference type="InterPro" id="IPR007450">
    <property type="entry name" value="BamE_dom"/>
</dbReference>
<evidence type="ECO:0000259" key="3">
    <source>
        <dbReference type="Pfam" id="PF04355"/>
    </source>
</evidence>
<keyword evidence="4" id="KW-0449">Lipoprotein</keyword>
<accession>A0A1G9BF79</accession>
<dbReference type="Gene3D" id="3.30.1450.10">
    <property type="match status" value="1"/>
</dbReference>
<protein>
    <submittedName>
        <fullName evidence="4">Outer membrane protein assembly factor BamE, lipoprotein component of the BamABCDE complex</fullName>
    </submittedName>
</protein>
<reference evidence="5" key="1">
    <citation type="submission" date="2016-10" db="EMBL/GenBank/DDBJ databases">
        <authorList>
            <person name="Varghese N."/>
            <person name="Submissions S."/>
        </authorList>
    </citation>
    <scope>NUCLEOTIDE SEQUENCE [LARGE SCALE GENOMIC DNA]</scope>
    <source>
        <strain evidence="5">CGMCC 1.10789</strain>
    </source>
</reference>
<dbReference type="EMBL" id="FNFV01000002">
    <property type="protein sequence ID" value="SDK37724.1"/>
    <property type="molecule type" value="Genomic_DNA"/>
</dbReference>
<keyword evidence="5" id="KW-1185">Reference proteome</keyword>
<proteinExistence type="predicted"/>
<name>A0A1G9BF79_9RHOB</name>
<dbReference type="RefSeq" id="WP_092499256.1">
    <property type="nucleotide sequence ID" value="NZ_FNFV01000002.1"/>
</dbReference>
<evidence type="ECO:0000313" key="4">
    <source>
        <dbReference type="EMBL" id="SDK37724.1"/>
    </source>
</evidence>
<organism evidence="4 5">
    <name type="scientific">Meinhardsimonia xiamenensis</name>
    <dbReference type="NCBI Taxonomy" id="990712"/>
    <lineage>
        <taxon>Bacteria</taxon>
        <taxon>Pseudomonadati</taxon>
        <taxon>Pseudomonadota</taxon>
        <taxon>Alphaproteobacteria</taxon>
        <taxon>Rhodobacterales</taxon>
        <taxon>Paracoccaceae</taxon>
        <taxon>Meinhardsimonia</taxon>
    </lineage>
</organism>
<dbReference type="OrthoDB" id="7203955at2"/>
<dbReference type="Proteomes" id="UP000199328">
    <property type="component" value="Unassembled WGS sequence"/>
</dbReference>
<dbReference type="AlphaFoldDB" id="A0A1G9BF79"/>